<gene>
    <name evidence="1" type="ORF">ABUK86_17015</name>
</gene>
<dbReference type="RefSeq" id="WP_344182450.1">
    <property type="nucleotide sequence ID" value="NZ_JBEQNA010000003.1"/>
</dbReference>
<name>A0ABV1ZWJ3_9ACTN</name>
<proteinExistence type="predicted"/>
<comment type="caution">
    <text evidence="1">The sequence shown here is derived from an EMBL/GenBank/DDBJ whole genome shotgun (WGS) entry which is preliminary data.</text>
</comment>
<organism evidence="1 2">
    <name type="scientific">Nocardiopsis tropica</name>
    <dbReference type="NCBI Taxonomy" id="109330"/>
    <lineage>
        <taxon>Bacteria</taxon>
        <taxon>Bacillati</taxon>
        <taxon>Actinomycetota</taxon>
        <taxon>Actinomycetes</taxon>
        <taxon>Streptosporangiales</taxon>
        <taxon>Nocardiopsidaceae</taxon>
        <taxon>Nocardiopsis</taxon>
    </lineage>
</organism>
<keyword evidence="2" id="KW-1185">Reference proteome</keyword>
<sequence length="105" mass="11398">MASTTVTLVDLYTEVVQVIRGGEPDDEGISLAGRISPLAPSLNTRTCACTCAPFPHGLWEFLDRLNPYAGNSDIWLRVIGEDDDGSELPEGATLLETRRVSYSVN</sequence>
<evidence type="ECO:0000313" key="1">
    <source>
        <dbReference type="EMBL" id="MES0835482.1"/>
    </source>
</evidence>
<dbReference type="Proteomes" id="UP001432401">
    <property type="component" value="Unassembled WGS sequence"/>
</dbReference>
<dbReference type="EMBL" id="JBEQNB010000008">
    <property type="protein sequence ID" value="MES0835482.1"/>
    <property type="molecule type" value="Genomic_DNA"/>
</dbReference>
<accession>A0ABV1ZWJ3</accession>
<evidence type="ECO:0000313" key="2">
    <source>
        <dbReference type="Proteomes" id="UP001432401"/>
    </source>
</evidence>
<reference evidence="1 2" key="1">
    <citation type="submission" date="2024-06" db="EMBL/GenBank/DDBJ databases">
        <authorList>
            <person name="Bataeva Y.V."/>
            <person name="Grigorian L.N."/>
            <person name="Solomentsev V.I."/>
        </authorList>
    </citation>
    <scope>NUCLEOTIDE SEQUENCE [LARGE SCALE GENOMIC DNA]</scope>
    <source>
        <strain evidence="2">SCPM-O-B-12605 (RCAM04882)</strain>
    </source>
</reference>
<protein>
    <submittedName>
        <fullName evidence="1">Uncharacterized protein</fullName>
    </submittedName>
</protein>